<dbReference type="AlphaFoldDB" id="A0AA38I113"/>
<keyword evidence="3" id="KW-0520">NAD</keyword>
<dbReference type="Pfam" id="PF00171">
    <property type="entry name" value="Aldedh"/>
    <property type="match status" value="1"/>
</dbReference>
<dbReference type="PIRSF" id="PIRSF036492">
    <property type="entry name" value="ALDH"/>
    <property type="match status" value="1"/>
</dbReference>
<comment type="similarity">
    <text evidence="1 4">Belongs to the aldehyde dehydrogenase family.</text>
</comment>
<keyword evidence="2 4" id="KW-0560">Oxidoreductase</keyword>
<organism evidence="7 8">
    <name type="scientific">Zophobas morio</name>
    <dbReference type="NCBI Taxonomy" id="2755281"/>
    <lineage>
        <taxon>Eukaryota</taxon>
        <taxon>Metazoa</taxon>
        <taxon>Ecdysozoa</taxon>
        <taxon>Arthropoda</taxon>
        <taxon>Hexapoda</taxon>
        <taxon>Insecta</taxon>
        <taxon>Pterygota</taxon>
        <taxon>Neoptera</taxon>
        <taxon>Endopterygota</taxon>
        <taxon>Coleoptera</taxon>
        <taxon>Polyphaga</taxon>
        <taxon>Cucujiformia</taxon>
        <taxon>Tenebrionidae</taxon>
        <taxon>Zophobas</taxon>
    </lineage>
</organism>
<evidence type="ECO:0000313" key="8">
    <source>
        <dbReference type="Proteomes" id="UP001168821"/>
    </source>
</evidence>
<dbReference type="PANTHER" id="PTHR43570:SF16">
    <property type="entry name" value="ALDEHYDE DEHYDROGENASE TYPE III, ISOFORM Q"/>
    <property type="match status" value="1"/>
</dbReference>
<proteinExistence type="inferred from homology"/>
<evidence type="ECO:0000256" key="4">
    <source>
        <dbReference type="PIRNR" id="PIRNR036492"/>
    </source>
</evidence>
<keyword evidence="5" id="KW-0812">Transmembrane</keyword>
<feature type="domain" description="Aldehyde dehydrogenase" evidence="6">
    <location>
        <begin position="7"/>
        <end position="425"/>
    </location>
</feature>
<dbReference type="FunFam" id="3.40.605.10:FF:000004">
    <property type="entry name" value="Aldehyde dehydrogenase"/>
    <property type="match status" value="1"/>
</dbReference>
<feature type="transmembrane region" description="Helical" evidence="5">
    <location>
        <begin position="468"/>
        <end position="491"/>
    </location>
</feature>
<dbReference type="InterPro" id="IPR016162">
    <property type="entry name" value="Ald_DH_N"/>
</dbReference>
<accession>A0AA38I113</accession>
<sequence length="497" mass="55967">MSQPENTAAKTVTTVRQTFNKGTTKDLNHRKTALTNLVNFFKDHEQAIIDSIFADSRRHKEEARFELFTAVGHFRHVVDNFATWAKPEKASKRLVDFFDGLWVYNEPYGVVLLMTCWNMPILTLIPIAGAIAAGNCVVVKPSHNGPNFGRLLATVLPKYLDPECYPVFWGKHDDVGELLEQRFDYIYFTGSPSVGRIIHRAANRHLTPTTLQLGGKNPVFIDSSADLEQAAARIIWGKCLNSGQVCSAPDYVLCSKLVREGFIKHAKLAIRRFFPDSEYCPIVNHHHFHRLSKFLQGLDVEVGGGVDNSDLTIQPTIAINVSPDHPIMEEEIFGPILPIVTIDNMEEAVDFINKREKPLVVYVFAKETSVKDFFIDKTSSGAVTINDTLVHVITKSLPFGGVGSSGMGRYKGKYVTETFVNKKSVLDKNTSRLLENFNELRYPPLTRRKNDLARFFLDYRWGPSSSSILHTTIFVLGLGAGFVLFYIAFVLNPRFYQ</sequence>
<dbReference type="InterPro" id="IPR016163">
    <property type="entry name" value="Ald_DH_C"/>
</dbReference>
<evidence type="ECO:0000256" key="1">
    <source>
        <dbReference type="ARBA" id="ARBA00009986"/>
    </source>
</evidence>
<protein>
    <recommendedName>
        <fullName evidence="4">Aldehyde dehydrogenase</fullName>
    </recommendedName>
</protein>
<dbReference type="EMBL" id="JALNTZ010000007">
    <property type="protein sequence ID" value="KAJ3644729.1"/>
    <property type="molecule type" value="Genomic_DNA"/>
</dbReference>
<name>A0AA38I113_9CUCU</name>
<dbReference type="InterPro" id="IPR015590">
    <property type="entry name" value="Aldehyde_DH_dom"/>
</dbReference>
<dbReference type="SUPFAM" id="SSF53720">
    <property type="entry name" value="ALDH-like"/>
    <property type="match status" value="1"/>
</dbReference>
<dbReference type="Proteomes" id="UP001168821">
    <property type="component" value="Unassembled WGS sequence"/>
</dbReference>
<keyword evidence="8" id="KW-1185">Reference proteome</keyword>
<dbReference type="GO" id="GO:0005737">
    <property type="term" value="C:cytoplasm"/>
    <property type="evidence" value="ECO:0007669"/>
    <property type="project" value="TreeGrafter"/>
</dbReference>
<comment type="caution">
    <text evidence="7">The sequence shown here is derived from an EMBL/GenBank/DDBJ whole genome shotgun (WGS) entry which is preliminary data.</text>
</comment>
<keyword evidence="5" id="KW-0472">Membrane</keyword>
<evidence type="ECO:0000256" key="3">
    <source>
        <dbReference type="ARBA" id="ARBA00023027"/>
    </source>
</evidence>
<dbReference type="FunFam" id="3.40.309.10:FF:000003">
    <property type="entry name" value="Aldehyde dehydrogenase"/>
    <property type="match status" value="1"/>
</dbReference>
<dbReference type="Gene3D" id="3.40.309.10">
    <property type="entry name" value="Aldehyde Dehydrogenase, Chain A, domain 2"/>
    <property type="match status" value="1"/>
</dbReference>
<dbReference type="PANTHER" id="PTHR43570">
    <property type="entry name" value="ALDEHYDE DEHYDROGENASE"/>
    <property type="match status" value="1"/>
</dbReference>
<reference evidence="7" key="1">
    <citation type="journal article" date="2023" name="G3 (Bethesda)">
        <title>Whole genome assemblies of Zophobas morio and Tenebrio molitor.</title>
        <authorList>
            <person name="Kaur S."/>
            <person name="Stinson S.A."/>
            <person name="diCenzo G.C."/>
        </authorList>
    </citation>
    <scope>NUCLEOTIDE SEQUENCE</scope>
    <source>
        <strain evidence="7">QUZm001</strain>
    </source>
</reference>
<gene>
    <name evidence="7" type="ORF">Zmor_022437</name>
</gene>
<dbReference type="InterPro" id="IPR016161">
    <property type="entry name" value="Ald_DH/histidinol_DH"/>
</dbReference>
<evidence type="ECO:0000256" key="2">
    <source>
        <dbReference type="ARBA" id="ARBA00023002"/>
    </source>
</evidence>
<dbReference type="GO" id="GO:0006081">
    <property type="term" value="P:aldehyde metabolic process"/>
    <property type="evidence" value="ECO:0007669"/>
    <property type="project" value="InterPro"/>
</dbReference>
<dbReference type="InterPro" id="IPR012394">
    <property type="entry name" value="Aldehyde_DH_NAD(P)"/>
</dbReference>
<dbReference type="GO" id="GO:0004029">
    <property type="term" value="F:aldehyde dehydrogenase (NAD+) activity"/>
    <property type="evidence" value="ECO:0007669"/>
    <property type="project" value="TreeGrafter"/>
</dbReference>
<dbReference type="Gene3D" id="3.40.605.10">
    <property type="entry name" value="Aldehyde Dehydrogenase, Chain A, domain 1"/>
    <property type="match status" value="1"/>
</dbReference>
<evidence type="ECO:0000313" key="7">
    <source>
        <dbReference type="EMBL" id="KAJ3644729.1"/>
    </source>
</evidence>
<evidence type="ECO:0000256" key="5">
    <source>
        <dbReference type="SAM" id="Phobius"/>
    </source>
</evidence>
<keyword evidence="5" id="KW-1133">Transmembrane helix</keyword>
<evidence type="ECO:0000259" key="6">
    <source>
        <dbReference type="Pfam" id="PF00171"/>
    </source>
</evidence>